<evidence type="ECO:0000256" key="2">
    <source>
        <dbReference type="SAM" id="Phobius"/>
    </source>
</evidence>
<dbReference type="AlphaFoldDB" id="A0A2R8FBG0"/>
<organism evidence="3 4">
    <name type="scientific">Chlamydia serpentis</name>
    <dbReference type="NCBI Taxonomy" id="1967782"/>
    <lineage>
        <taxon>Bacteria</taxon>
        <taxon>Pseudomonadati</taxon>
        <taxon>Chlamydiota</taxon>
        <taxon>Chlamydiia</taxon>
        <taxon>Chlamydiales</taxon>
        <taxon>Chlamydiaceae</taxon>
        <taxon>Chlamydia/Chlamydophila group</taxon>
        <taxon>Chlamydia</taxon>
    </lineage>
</organism>
<feature type="region of interest" description="Disordered" evidence="1">
    <location>
        <begin position="448"/>
        <end position="484"/>
    </location>
</feature>
<dbReference type="EMBL" id="LT993738">
    <property type="protein sequence ID" value="SPN73636.1"/>
    <property type="molecule type" value="Genomic_DNA"/>
</dbReference>
<feature type="transmembrane region" description="Helical" evidence="2">
    <location>
        <begin position="68"/>
        <end position="95"/>
    </location>
</feature>
<proteinExistence type="predicted"/>
<keyword evidence="2" id="KW-0472">Membrane</keyword>
<evidence type="ECO:0000313" key="4">
    <source>
        <dbReference type="Proteomes" id="UP000244926"/>
    </source>
</evidence>
<keyword evidence="2" id="KW-0812">Transmembrane</keyword>
<dbReference type="Proteomes" id="UP000244926">
    <property type="component" value="Chromosome I"/>
</dbReference>
<sequence>MPLLDSGKIHTDRVTCSLKTYLHQTNNNQLTTRLIRTSFIFSCLLFIALLTLLLVNFIPYGIVLVTAFTGALLGSFLGLLITNIIPLGCLLFSLIRTYKKNKKAFQTNNIARDIYYQGLRPWDLGRGAVDSSHVRISRALFSPFQKYDVSNSLAIKMALFMENFVSEPPQELSIDWARVVRDFRPYVRSLFFIIEEEKTSAARGKKSIVCEAFRSDDDAHLAMIDCYHLIHSKLIVEKKHFKNVDILPSVMIMCDYPGRAGEGYRDGLSRVYGGEGIKDFPILVPNERLPMGPLFIPRHPYKGLGGERGFAERITRNHDIVSGLDELLELCIFQRNLFALQWDNISLRRTNTSQGPMIKIRSFQPRVSQISPEYGPLCSSLVQWASVLGSNEQLNWLEAKIKGLTFPKSLGSKDAVVIDETISEENSIDSQSEHNSLIIRNIEGETFGAGRSSQSTSAAEELSSSTGETSTTYIPTSEGTSTQSDNFHLGYALVQREFLNYEPPPEPLVAFTDKEKQLLLEAIDARANELKFYNDYLMAYGLRIKSLEREHPTYGPNRLRKIILKDQKERLEEVLKTRQLRNSILSYGFVATNKRGRSSVLTSLVEWVVDGFDLFRTDREKFSRLKLSGDSEEDETSRNNVLTQFQLKSDSELLYKGIRVIEPGIEDWYNHPDQAAEIRSLLEGLTREGRISGYREDQPCVRYVLRDVSEGRREVLELLENLVSAGEIFNFFESPDEEGSFVIHSDAQKTYQLKRRLQSCVKKKLIGSFADESSTRGRFIILV</sequence>
<dbReference type="KEGG" id="csee:C10C_0471"/>
<feature type="compositionally biased region" description="Low complexity" evidence="1">
    <location>
        <begin position="452"/>
        <end position="472"/>
    </location>
</feature>
<keyword evidence="4" id="KW-1185">Reference proteome</keyword>
<protein>
    <submittedName>
        <fullName evidence="3">Uncharacterized protein</fullName>
    </submittedName>
</protein>
<feature type="compositionally biased region" description="Polar residues" evidence="1">
    <location>
        <begin position="473"/>
        <end position="484"/>
    </location>
</feature>
<evidence type="ECO:0000256" key="1">
    <source>
        <dbReference type="SAM" id="MobiDB-lite"/>
    </source>
</evidence>
<reference evidence="4" key="1">
    <citation type="submission" date="2017-11" db="EMBL/GenBank/DDBJ databases">
        <authorList>
            <person name="Seth-Smith MB H."/>
        </authorList>
    </citation>
    <scope>NUCLEOTIDE SEQUENCE [LARGE SCALE GENOMIC DNA]</scope>
</reference>
<dbReference type="RefSeq" id="WP_231911703.1">
    <property type="nucleotide sequence ID" value="NZ_LT993738.1"/>
</dbReference>
<feature type="transmembrane region" description="Helical" evidence="2">
    <location>
        <begin position="39"/>
        <end position="62"/>
    </location>
</feature>
<keyword evidence="2" id="KW-1133">Transmembrane helix</keyword>
<evidence type="ECO:0000313" key="3">
    <source>
        <dbReference type="EMBL" id="SPN73636.1"/>
    </source>
</evidence>
<gene>
    <name evidence="3" type="ORF">C10C_0471</name>
</gene>
<accession>A0A2R8FBG0</accession>
<name>A0A2R8FBG0_9CHLA</name>